<dbReference type="EMBL" id="JAUUTY010000002">
    <property type="protein sequence ID" value="KAK1682067.1"/>
    <property type="molecule type" value="Genomic_DNA"/>
</dbReference>
<comment type="caution">
    <text evidence="2">The sequence shown here is derived from an EMBL/GenBank/DDBJ whole genome shotgun (WGS) entry which is preliminary data.</text>
</comment>
<dbReference type="AlphaFoldDB" id="A0AAD8WV38"/>
<evidence type="ECO:0000313" key="2">
    <source>
        <dbReference type="EMBL" id="KAK1682067.1"/>
    </source>
</evidence>
<dbReference type="PANTHER" id="PTHR48475">
    <property type="entry name" value="RIBONUCLEASE H"/>
    <property type="match status" value="1"/>
</dbReference>
<organism evidence="2 3">
    <name type="scientific">Lolium multiflorum</name>
    <name type="common">Italian ryegrass</name>
    <name type="synonym">Lolium perenne subsp. multiflorum</name>
    <dbReference type="NCBI Taxonomy" id="4521"/>
    <lineage>
        <taxon>Eukaryota</taxon>
        <taxon>Viridiplantae</taxon>
        <taxon>Streptophyta</taxon>
        <taxon>Embryophyta</taxon>
        <taxon>Tracheophyta</taxon>
        <taxon>Spermatophyta</taxon>
        <taxon>Magnoliopsida</taxon>
        <taxon>Liliopsida</taxon>
        <taxon>Poales</taxon>
        <taxon>Poaceae</taxon>
        <taxon>BOP clade</taxon>
        <taxon>Pooideae</taxon>
        <taxon>Poodae</taxon>
        <taxon>Poeae</taxon>
        <taxon>Poeae Chloroplast Group 2 (Poeae type)</taxon>
        <taxon>Loliodinae</taxon>
        <taxon>Loliinae</taxon>
        <taxon>Lolium</taxon>
    </lineage>
</organism>
<protein>
    <recommendedName>
        <fullName evidence="1">RNase H type-1 domain-containing protein</fullName>
    </recommendedName>
</protein>
<dbReference type="PANTHER" id="PTHR48475:SF2">
    <property type="entry name" value="RIBONUCLEASE H"/>
    <property type="match status" value="1"/>
</dbReference>
<feature type="domain" description="RNase H type-1" evidence="1">
    <location>
        <begin position="210"/>
        <end position="295"/>
    </location>
</feature>
<evidence type="ECO:0000259" key="1">
    <source>
        <dbReference type="Pfam" id="PF13456"/>
    </source>
</evidence>
<dbReference type="Pfam" id="PF13456">
    <property type="entry name" value="RVT_3"/>
    <property type="match status" value="1"/>
</dbReference>
<dbReference type="Proteomes" id="UP001231189">
    <property type="component" value="Unassembled WGS sequence"/>
</dbReference>
<name>A0AAD8WV38_LOLMU</name>
<proteinExistence type="predicted"/>
<keyword evidence="3" id="KW-1185">Reference proteome</keyword>
<reference evidence="2" key="1">
    <citation type="submission" date="2023-07" db="EMBL/GenBank/DDBJ databases">
        <title>A chromosome-level genome assembly of Lolium multiflorum.</title>
        <authorList>
            <person name="Chen Y."/>
            <person name="Copetti D."/>
            <person name="Kolliker R."/>
            <person name="Studer B."/>
        </authorList>
    </citation>
    <scope>NUCLEOTIDE SEQUENCE</scope>
    <source>
        <strain evidence="2">02402/16</strain>
        <tissue evidence="2">Leaf</tissue>
    </source>
</reference>
<sequence length="392" mass="44066">MYLETLEKMNLTKDQLKHSTTEFHGVVPGKKANSLGSIKLPVAFGDVNNYREEMITFEVVPFKSSYHVIFGRPTYHKFHARACYIYNKLKIPGPNGATYQRTMQRCLKDQIGRNVHAYVDDIAVMTRKGSDLISDLKETFDNLRRTAIKSQVLADFIADWTEAPEGTLCRNLKLGSCTLTDPSGIKARGLELPLKSPLRRTADVLQIHFEATSNMAEYEALLHGLRIAKEIGIKHIICCGDSDLVAQQVAGTWNARNSVMAAYRDEVDEIAKCFLGYEVKYVRRDDNTAADMLSKLGSGRKPIPPGIFLEHLRVPSVKGANPENPDLAVSPAKEVMAVIPAWTQPFLDYLIDRKLPEDEVHARQIIRRARSYTIVDGQLYKRSANGVSQMRL</sequence>
<dbReference type="Gene3D" id="3.30.420.10">
    <property type="entry name" value="Ribonuclease H-like superfamily/Ribonuclease H"/>
    <property type="match status" value="1"/>
</dbReference>
<dbReference type="InterPro" id="IPR043128">
    <property type="entry name" value="Rev_trsase/Diguanyl_cyclase"/>
</dbReference>
<dbReference type="Gene3D" id="3.30.70.270">
    <property type="match status" value="1"/>
</dbReference>
<dbReference type="GO" id="GO:0003676">
    <property type="term" value="F:nucleic acid binding"/>
    <property type="evidence" value="ECO:0007669"/>
    <property type="project" value="InterPro"/>
</dbReference>
<dbReference type="InterPro" id="IPR002156">
    <property type="entry name" value="RNaseH_domain"/>
</dbReference>
<dbReference type="InterPro" id="IPR043502">
    <property type="entry name" value="DNA/RNA_pol_sf"/>
</dbReference>
<dbReference type="InterPro" id="IPR036397">
    <property type="entry name" value="RNaseH_sf"/>
</dbReference>
<gene>
    <name evidence="2" type="ORF">QYE76_042915</name>
</gene>
<dbReference type="SUPFAM" id="SSF56672">
    <property type="entry name" value="DNA/RNA polymerases"/>
    <property type="match status" value="1"/>
</dbReference>
<dbReference type="CDD" id="cd09279">
    <property type="entry name" value="RNase_HI_like"/>
    <property type="match status" value="1"/>
</dbReference>
<dbReference type="GO" id="GO:0004523">
    <property type="term" value="F:RNA-DNA hybrid ribonuclease activity"/>
    <property type="evidence" value="ECO:0007669"/>
    <property type="project" value="InterPro"/>
</dbReference>
<accession>A0AAD8WV38</accession>
<evidence type="ECO:0000313" key="3">
    <source>
        <dbReference type="Proteomes" id="UP001231189"/>
    </source>
</evidence>